<reference evidence="1 2" key="1">
    <citation type="submission" date="2020-08" db="EMBL/GenBank/DDBJ databases">
        <authorList>
            <person name="Ramaprasad A."/>
        </authorList>
    </citation>
    <scope>NUCLEOTIDE SEQUENCE [LARGE SCALE GENOMIC DNA]</scope>
</reference>
<evidence type="ECO:0000313" key="1">
    <source>
        <dbReference type="EMBL" id="CAD2113538.1"/>
    </source>
</evidence>
<evidence type="ECO:0000313" key="2">
    <source>
        <dbReference type="Proteomes" id="UP000515697"/>
    </source>
</evidence>
<gene>
    <name evidence="1" type="ORF">PVSEL_1402960</name>
</gene>
<dbReference type="VEuPathDB" id="PlasmoDB:PVSEL_1402960"/>
<dbReference type="Proteomes" id="UP000515697">
    <property type="component" value="Chromosome PVSEL_14"/>
</dbReference>
<proteinExistence type="predicted"/>
<accession>A0A6V7TG42</accession>
<dbReference type="EMBL" id="LR865435">
    <property type="protein sequence ID" value="CAD2113538.1"/>
    <property type="molecule type" value="Genomic_DNA"/>
</dbReference>
<organism evidence="1 2">
    <name type="scientific">Plasmodium vinckei</name>
    <dbReference type="NCBI Taxonomy" id="5860"/>
    <lineage>
        <taxon>Eukaryota</taxon>
        <taxon>Sar</taxon>
        <taxon>Alveolata</taxon>
        <taxon>Apicomplexa</taxon>
        <taxon>Aconoidasida</taxon>
        <taxon>Haemosporida</taxon>
        <taxon>Plasmodiidae</taxon>
        <taxon>Plasmodium</taxon>
        <taxon>Plasmodium (Vinckeia)</taxon>
    </lineage>
</organism>
<name>A0A6V7TG42_PLAVN</name>
<dbReference type="AlphaFoldDB" id="A0A6V7TG42"/>
<protein>
    <submittedName>
        <fullName evidence="1">Uncharacterized protein</fullName>
    </submittedName>
</protein>
<sequence length="120" mass="14463">MLYHVTNLMSRKEDNSCSDHNIRTNTIMFLPFFSHNFFVFVYFPFGCRPFFYVLPFSHYSINFDGNVTILHVSIISHNLSKIKKKRWVVSIRHYKIQDCMITPHRAFILFSYENMFLHNT</sequence>